<feature type="transmembrane region" description="Helical" evidence="4">
    <location>
        <begin position="224"/>
        <end position="257"/>
    </location>
</feature>
<dbReference type="RefSeq" id="WP_004898311.1">
    <property type="nucleotide sequence ID" value="NZ_BBTI01000010.1"/>
</dbReference>
<keyword evidence="4" id="KW-0472">Membrane</keyword>
<dbReference type="AlphaFoldDB" id="V2UKN0"/>
<feature type="transmembrane region" description="Helical" evidence="4">
    <location>
        <begin position="12"/>
        <end position="33"/>
    </location>
</feature>
<accession>V2UKN0</accession>
<keyword evidence="4" id="KW-1133">Transmembrane helix</keyword>
<comment type="cofactor">
    <cofactor evidence="1">
        <name>Mg(2+)</name>
        <dbReference type="ChEBI" id="CHEBI:18420"/>
    </cofactor>
</comment>
<dbReference type="Proteomes" id="UP000018418">
    <property type="component" value="Unassembled WGS sequence"/>
</dbReference>
<dbReference type="InterPro" id="IPR029787">
    <property type="entry name" value="Nucleotide_cyclase"/>
</dbReference>
<protein>
    <recommendedName>
        <fullName evidence="2">diguanylate cyclase</fullName>
        <ecNumber evidence="2">2.7.7.65</ecNumber>
    </recommendedName>
</protein>
<dbReference type="PANTHER" id="PTHR45138:SF9">
    <property type="entry name" value="DIGUANYLATE CYCLASE DGCM-RELATED"/>
    <property type="match status" value="1"/>
</dbReference>
<organism evidence="6 7">
    <name type="scientific">Acinetobacter brisouii CIP 110357</name>
    <dbReference type="NCBI Taxonomy" id="1341683"/>
    <lineage>
        <taxon>Bacteria</taxon>
        <taxon>Pseudomonadati</taxon>
        <taxon>Pseudomonadota</taxon>
        <taxon>Gammaproteobacteria</taxon>
        <taxon>Moraxellales</taxon>
        <taxon>Moraxellaceae</taxon>
        <taxon>Acinetobacter</taxon>
    </lineage>
</organism>
<evidence type="ECO:0000256" key="3">
    <source>
        <dbReference type="ARBA" id="ARBA00034247"/>
    </source>
</evidence>
<dbReference type="STRING" id="396323.VH98_03380"/>
<dbReference type="EMBL" id="AYEU01000010">
    <property type="protein sequence ID" value="ESK49156.1"/>
    <property type="molecule type" value="Genomic_DNA"/>
</dbReference>
<evidence type="ECO:0000256" key="1">
    <source>
        <dbReference type="ARBA" id="ARBA00001946"/>
    </source>
</evidence>
<keyword evidence="7" id="KW-1185">Reference proteome</keyword>
<dbReference type="NCBIfam" id="TIGR00254">
    <property type="entry name" value="GGDEF"/>
    <property type="match status" value="1"/>
</dbReference>
<dbReference type="InterPro" id="IPR000160">
    <property type="entry name" value="GGDEF_dom"/>
</dbReference>
<dbReference type="HOGENOM" id="CLU_000445_11_27_6"/>
<comment type="catalytic activity">
    <reaction evidence="3">
        <text>2 GTP = 3',3'-c-di-GMP + 2 diphosphate</text>
        <dbReference type="Rhea" id="RHEA:24898"/>
        <dbReference type="ChEBI" id="CHEBI:33019"/>
        <dbReference type="ChEBI" id="CHEBI:37565"/>
        <dbReference type="ChEBI" id="CHEBI:58805"/>
        <dbReference type="EC" id="2.7.7.65"/>
    </reaction>
</comment>
<evidence type="ECO:0000256" key="2">
    <source>
        <dbReference type="ARBA" id="ARBA00012528"/>
    </source>
</evidence>
<proteinExistence type="predicted"/>
<evidence type="ECO:0000256" key="4">
    <source>
        <dbReference type="SAM" id="Phobius"/>
    </source>
</evidence>
<gene>
    <name evidence="6" type="ORF">P255_02731</name>
</gene>
<dbReference type="PANTHER" id="PTHR45138">
    <property type="entry name" value="REGULATORY COMPONENTS OF SENSORY TRANSDUCTION SYSTEM"/>
    <property type="match status" value="1"/>
</dbReference>
<dbReference type="EC" id="2.7.7.65" evidence="2"/>
<dbReference type="InterPro" id="IPR050469">
    <property type="entry name" value="Diguanylate_Cyclase"/>
</dbReference>
<dbReference type="SMART" id="SM00267">
    <property type="entry name" value="GGDEF"/>
    <property type="match status" value="1"/>
</dbReference>
<dbReference type="SUPFAM" id="SSF55073">
    <property type="entry name" value="Nucleotide cyclase"/>
    <property type="match status" value="1"/>
</dbReference>
<feature type="transmembrane region" description="Helical" evidence="4">
    <location>
        <begin position="117"/>
        <end position="142"/>
    </location>
</feature>
<dbReference type="FunFam" id="3.30.70.270:FF:000001">
    <property type="entry name" value="Diguanylate cyclase domain protein"/>
    <property type="match status" value="1"/>
</dbReference>
<dbReference type="Gene3D" id="3.30.70.270">
    <property type="match status" value="1"/>
</dbReference>
<evidence type="ECO:0000313" key="7">
    <source>
        <dbReference type="Proteomes" id="UP000018418"/>
    </source>
</evidence>
<dbReference type="Pfam" id="PF00990">
    <property type="entry name" value="GGDEF"/>
    <property type="match status" value="1"/>
</dbReference>
<feature type="domain" description="GGDEF" evidence="5">
    <location>
        <begin position="340"/>
        <end position="475"/>
    </location>
</feature>
<dbReference type="InterPro" id="IPR043128">
    <property type="entry name" value="Rev_trsase/Diguanyl_cyclase"/>
</dbReference>
<dbReference type="OrthoDB" id="9812260at2"/>
<evidence type="ECO:0000313" key="6">
    <source>
        <dbReference type="EMBL" id="ESK49156.1"/>
    </source>
</evidence>
<feature type="transmembrane region" description="Helical" evidence="4">
    <location>
        <begin position="269"/>
        <end position="292"/>
    </location>
</feature>
<dbReference type="CDD" id="cd01949">
    <property type="entry name" value="GGDEF"/>
    <property type="match status" value="1"/>
</dbReference>
<keyword evidence="4" id="KW-0812">Transmembrane</keyword>
<feature type="transmembrane region" description="Helical" evidence="4">
    <location>
        <begin position="85"/>
        <end position="105"/>
    </location>
</feature>
<sequence length="481" mass="54145">MPKSIRPLSHHTALLHFVIFAIVILAFCLLGIATRPVDFLASFWPANSVLLGLLIRFPHTRHLLAWLGAITGYMLADLVTGSAFILTAVLTTANLIYVGIVLWLYRYFTEQIHKTHYGYLYLFLLVFCAVGSALGALFAVSAVPLVNTTFMQNPFIYEFSDWFSAEMQNAILILPLLLSYPPRRVLIKALLRLKTQDFPWSTLLPVIALICSLLISYYDQGPGSLLFPIAALIWCALSYAPFPLALINTIACTVIIYHTSHQHLISHSVGYLSNILSIRMGAIMMALAPLTVSNINAARSKLIRELKHNASHDELTQSFNRRQFYQAVKDAMSTAKQKQQPFAILMLDIDHFKSINDRYGHQAGDFALQICANTIKEHLRKSDIFGRLGGEEFAIMLSNVSRESAFSVAERIRFHLENKQFYVGEDQEISIQISIGISWNMPNKTSTLEELLHEADQALYQAKWTGRNKVVGLTDLYSNKC</sequence>
<dbReference type="PROSITE" id="PS50887">
    <property type="entry name" value="GGDEF"/>
    <property type="match status" value="1"/>
</dbReference>
<name>V2UKN0_9GAMM</name>
<feature type="transmembrane region" description="Helical" evidence="4">
    <location>
        <begin position="200"/>
        <end position="218"/>
    </location>
</feature>
<dbReference type="PATRIC" id="fig|1341683.3.peg.2697"/>
<evidence type="ECO:0000259" key="5">
    <source>
        <dbReference type="PROSITE" id="PS50887"/>
    </source>
</evidence>
<reference evidence="6 7" key="1">
    <citation type="submission" date="2013-10" db="EMBL/GenBank/DDBJ databases">
        <title>The Genome Sequence of Acinetobacter brisouii CIP 110357.</title>
        <authorList>
            <consortium name="The Broad Institute Genomics Platform"/>
            <consortium name="The Broad Institute Genome Sequencing Center for Infectious Disease"/>
            <person name="Cerqueira G."/>
            <person name="Feldgarden M."/>
            <person name="Courvalin P."/>
            <person name="Grillot-Courvalin C."/>
            <person name="Clermont D."/>
            <person name="Rocha E."/>
            <person name="Yoon E.-J."/>
            <person name="Nemec A."/>
            <person name="Young S.K."/>
            <person name="Zeng Q."/>
            <person name="Gargeya S."/>
            <person name="Fitzgerald M."/>
            <person name="Abouelleil A."/>
            <person name="Alvarado L."/>
            <person name="Berlin A.M."/>
            <person name="Chapman S.B."/>
            <person name="Gainer-Dewar J."/>
            <person name="Goldberg J."/>
            <person name="Gnerre S."/>
            <person name="Griggs A."/>
            <person name="Gujja S."/>
            <person name="Hansen M."/>
            <person name="Howarth C."/>
            <person name="Imamovic A."/>
            <person name="Ireland A."/>
            <person name="Larimer J."/>
            <person name="McCowan C."/>
            <person name="Murphy C."/>
            <person name="Pearson M."/>
            <person name="Poon T.W."/>
            <person name="Priest M."/>
            <person name="Roberts A."/>
            <person name="Saif S."/>
            <person name="Shea T."/>
            <person name="Sykes S."/>
            <person name="Wortman J."/>
            <person name="Nusbaum C."/>
            <person name="Birren B."/>
        </authorList>
    </citation>
    <scope>NUCLEOTIDE SEQUENCE [LARGE SCALE GENOMIC DNA]</scope>
    <source>
        <strain evidence="6 7">CIP 110357</strain>
    </source>
</reference>
<dbReference type="GO" id="GO:0052621">
    <property type="term" value="F:diguanylate cyclase activity"/>
    <property type="evidence" value="ECO:0007669"/>
    <property type="project" value="UniProtKB-EC"/>
</dbReference>
<comment type="caution">
    <text evidence="6">The sequence shown here is derived from an EMBL/GenBank/DDBJ whole genome shotgun (WGS) entry which is preliminary data.</text>
</comment>